<reference evidence="9 10" key="1">
    <citation type="submission" date="2020-07" db="EMBL/GenBank/DDBJ databases">
        <title>MOT database genomes.</title>
        <authorList>
            <person name="Joseph S."/>
            <person name="Aduse-Opoku J."/>
            <person name="Hashim A."/>
            <person name="Wade W."/>
            <person name="Curtis M."/>
        </authorList>
    </citation>
    <scope>NUCLEOTIDE SEQUENCE [LARGE SCALE GENOMIC DNA]</scope>
    <source>
        <strain evidence="9 10">DSM 100099</strain>
    </source>
</reference>
<evidence type="ECO:0000256" key="5">
    <source>
        <dbReference type="ARBA" id="ARBA00022989"/>
    </source>
</evidence>
<comment type="caution">
    <text evidence="9">The sequence shown here is derived from an EMBL/GenBank/DDBJ whole genome shotgun (WGS) entry which is preliminary data.</text>
</comment>
<accession>A0A853ERC9</accession>
<evidence type="ECO:0000313" key="10">
    <source>
        <dbReference type="Proteomes" id="UP000561011"/>
    </source>
</evidence>
<keyword evidence="4 7" id="KW-0812">Transmembrane</keyword>
<feature type="transmembrane region" description="Helical" evidence="7">
    <location>
        <begin position="103"/>
        <end position="122"/>
    </location>
</feature>
<feature type="transmembrane region" description="Helical" evidence="7">
    <location>
        <begin position="240"/>
        <end position="262"/>
    </location>
</feature>
<feature type="transmembrane region" description="Helical" evidence="7">
    <location>
        <begin position="282"/>
        <end position="304"/>
    </location>
</feature>
<evidence type="ECO:0000256" key="2">
    <source>
        <dbReference type="ARBA" id="ARBA00022448"/>
    </source>
</evidence>
<dbReference type="InterPro" id="IPR000515">
    <property type="entry name" value="MetI-like"/>
</dbReference>
<dbReference type="Pfam" id="PF00528">
    <property type="entry name" value="BPD_transp_1"/>
    <property type="match status" value="1"/>
</dbReference>
<dbReference type="InterPro" id="IPR045621">
    <property type="entry name" value="BPD_transp_1_N"/>
</dbReference>
<organism evidence="9 10">
    <name type="scientific">Sanguibacter inulinus</name>
    <dbReference type="NCBI Taxonomy" id="60922"/>
    <lineage>
        <taxon>Bacteria</taxon>
        <taxon>Bacillati</taxon>
        <taxon>Actinomycetota</taxon>
        <taxon>Actinomycetes</taxon>
        <taxon>Micrococcales</taxon>
        <taxon>Sanguibacteraceae</taxon>
        <taxon>Sanguibacter</taxon>
    </lineage>
</organism>
<protein>
    <submittedName>
        <fullName evidence="9">ABC transporter permease</fullName>
    </submittedName>
</protein>
<sequence length="325" mass="33767">MLRYVAVRLVTLLVSLVLAAVVVFVVLRLLPGDSAGTTLGVGTTTDQLDQLRSELGTDQSSLAQLGDWAGALLTGDLGTSFVSRLPVGELITSKLPITVPLSLAAFVLSVLVSVPLGVVAAVKRRGVVGVAVSAVSQLGVAVPVFWVGVLLVWIFALRLGVLPPGGFPRQGWDDPAAAVRSLVLPVVTVSIAMSSVMVRYVRSATLDVLDQDYVRTARSLGYGRWQALARHGLRNGAVPVVAILGIELATSLLGAVVIENVFALPGLGTLLLDSVTGRDLPVVQALVLAITAVVLVVNFGVDLLQRAIDPRLRLGSTLGAAGGSR</sequence>
<keyword evidence="5 7" id="KW-1133">Transmembrane helix</keyword>
<evidence type="ECO:0000256" key="7">
    <source>
        <dbReference type="RuleBase" id="RU363032"/>
    </source>
</evidence>
<dbReference type="PANTHER" id="PTHR43163">
    <property type="entry name" value="DIPEPTIDE TRANSPORT SYSTEM PERMEASE PROTEIN DPPB-RELATED"/>
    <property type="match status" value="1"/>
</dbReference>
<dbReference type="GO" id="GO:0005886">
    <property type="term" value="C:plasma membrane"/>
    <property type="evidence" value="ECO:0007669"/>
    <property type="project" value="UniProtKB-SubCell"/>
</dbReference>
<evidence type="ECO:0000256" key="4">
    <source>
        <dbReference type="ARBA" id="ARBA00022692"/>
    </source>
</evidence>
<proteinExistence type="inferred from homology"/>
<evidence type="ECO:0000256" key="6">
    <source>
        <dbReference type="ARBA" id="ARBA00023136"/>
    </source>
</evidence>
<evidence type="ECO:0000259" key="8">
    <source>
        <dbReference type="PROSITE" id="PS50928"/>
    </source>
</evidence>
<name>A0A853ERC9_9MICO</name>
<feature type="transmembrane region" description="Helical" evidence="7">
    <location>
        <begin position="177"/>
        <end position="198"/>
    </location>
</feature>
<feature type="transmembrane region" description="Helical" evidence="7">
    <location>
        <begin position="7"/>
        <end position="30"/>
    </location>
</feature>
<dbReference type="Proteomes" id="UP000561011">
    <property type="component" value="Unassembled WGS sequence"/>
</dbReference>
<feature type="domain" description="ABC transmembrane type-1" evidence="8">
    <location>
        <begin position="95"/>
        <end position="305"/>
    </location>
</feature>
<evidence type="ECO:0000256" key="3">
    <source>
        <dbReference type="ARBA" id="ARBA00022475"/>
    </source>
</evidence>
<dbReference type="SUPFAM" id="SSF161098">
    <property type="entry name" value="MetI-like"/>
    <property type="match status" value="1"/>
</dbReference>
<gene>
    <name evidence="9" type="ORF">HZZ10_06335</name>
</gene>
<dbReference type="AlphaFoldDB" id="A0A853ERC9"/>
<keyword evidence="10" id="KW-1185">Reference proteome</keyword>
<keyword evidence="3" id="KW-1003">Cell membrane</keyword>
<feature type="transmembrane region" description="Helical" evidence="7">
    <location>
        <begin position="134"/>
        <end position="157"/>
    </location>
</feature>
<dbReference type="EMBL" id="JACBYE010000010">
    <property type="protein sequence ID" value="NYS93146.1"/>
    <property type="molecule type" value="Genomic_DNA"/>
</dbReference>
<keyword evidence="6 7" id="KW-0472">Membrane</keyword>
<evidence type="ECO:0000313" key="9">
    <source>
        <dbReference type="EMBL" id="NYS93146.1"/>
    </source>
</evidence>
<keyword evidence="2 7" id="KW-0813">Transport</keyword>
<dbReference type="CDD" id="cd06261">
    <property type="entry name" value="TM_PBP2"/>
    <property type="match status" value="1"/>
</dbReference>
<evidence type="ECO:0000256" key="1">
    <source>
        <dbReference type="ARBA" id="ARBA00004651"/>
    </source>
</evidence>
<dbReference type="PROSITE" id="PS50928">
    <property type="entry name" value="ABC_TM1"/>
    <property type="match status" value="1"/>
</dbReference>
<dbReference type="PANTHER" id="PTHR43163:SF6">
    <property type="entry name" value="DIPEPTIDE TRANSPORT SYSTEM PERMEASE PROTEIN DPPB-RELATED"/>
    <property type="match status" value="1"/>
</dbReference>
<dbReference type="Pfam" id="PF19300">
    <property type="entry name" value="BPD_transp_1_N"/>
    <property type="match status" value="1"/>
</dbReference>
<dbReference type="GO" id="GO:0055085">
    <property type="term" value="P:transmembrane transport"/>
    <property type="evidence" value="ECO:0007669"/>
    <property type="project" value="InterPro"/>
</dbReference>
<dbReference type="Gene3D" id="1.10.3720.10">
    <property type="entry name" value="MetI-like"/>
    <property type="match status" value="1"/>
</dbReference>
<comment type="similarity">
    <text evidence="7">Belongs to the binding-protein-dependent transport system permease family.</text>
</comment>
<dbReference type="InterPro" id="IPR035906">
    <property type="entry name" value="MetI-like_sf"/>
</dbReference>
<comment type="subcellular location">
    <subcellularLocation>
        <location evidence="1 7">Cell membrane</location>
        <topology evidence="1 7">Multi-pass membrane protein</topology>
    </subcellularLocation>
</comment>